<proteinExistence type="predicted"/>
<name>A0A0E9UG01_ANGAN</name>
<organism evidence="1">
    <name type="scientific">Anguilla anguilla</name>
    <name type="common">European freshwater eel</name>
    <name type="synonym">Muraena anguilla</name>
    <dbReference type="NCBI Taxonomy" id="7936"/>
    <lineage>
        <taxon>Eukaryota</taxon>
        <taxon>Metazoa</taxon>
        <taxon>Chordata</taxon>
        <taxon>Craniata</taxon>
        <taxon>Vertebrata</taxon>
        <taxon>Euteleostomi</taxon>
        <taxon>Actinopterygii</taxon>
        <taxon>Neopterygii</taxon>
        <taxon>Teleostei</taxon>
        <taxon>Anguilliformes</taxon>
        <taxon>Anguillidae</taxon>
        <taxon>Anguilla</taxon>
    </lineage>
</organism>
<evidence type="ECO:0000313" key="1">
    <source>
        <dbReference type="EMBL" id="JAH64784.1"/>
    </source>
</evidence>
<sequence>MSLIFLTHNICKFVQNNS</sequence>
<reference evidence="1" key="2">
    <citation type="journal article" date="2015" name="Fish Shellfish Immunol.">
        <title>Early steps in the European eel (Anguilla anguilla)-Vibrio vulnificus interaction in the gills: Role of the RtxA13 toxin.</title>
        <authorList>
            <person name="Callol A."/>
            <person name="Pajuelo D."/>
            <person name="Ebbesson L."/>
            <person name="Teles M."/>
            <person name="MacKenzie S."/>
            <person name="Amaro C."/>
        </authorList>
    </citation>
    <scope>NUCLEOTIDE SEQUENCE</scope>
</reference>
<dbReference type="EMBL" id="GBXM01043793">
    <property type="protein sequence ID" value="JAH64784.1"/>
    <property type="molecule type" value="Transcribed_RNA"/>
</dbReference>
<protein>
    <submittedName>
        <fullName evidence="1">Uncharacterized protein</fullName>
    </submittedName>
</protein>
<accession>A0A0E9UG01</accession>
<dbReference type="AlphaFoldDB" id="A0A0E9UG01"/>
<reference evidence="1" key="1">
    <citation type="submission" date="2014-11" db="EMBL/GenBank/DDBJ databases">
        <authorList>
            <person name="Amaro Gonzalez C."/>
        </authorList>
    </citation>
    <scope>NUCLEOTIDE SEQUENCE</scope>
</reference>